<dbReference type="InterPro" id="IPR012341">
    <property type="entry name" value="6hp_glycosidase-like_sf"/>
</dbReference>
<gene>
    <name evidence="3" type="ORF">A1Q1_05379</name>
</gene>
<sequence length="427" mass="45792">MLKTLGALAALAVAGAAPVPTLDTREYPSLSYYGYMNQPSSPATSTARLPVINKASQPIEFHDASNEGAVNANKARAALMRAEGLSHKTWEVSTFFQAKAELYGVTEHNWSSKAFAAQQPGDPAVREATDKLGALLDIAGDGYLVNSDRGSQADVFSLVPAVWASGKQDAAKNMIAWLRTQGVRSGDIYSHRGDRQSLWSDEGYMIPPVLAFLGLVQDDASLLSEALEQWTKVADALADERGTFRHVPSEFDPHAWTSGTGWMLMGLARVFASITEAGHEAEFTAQINVAKDKARRALFAAYGAQTPDGRIPNYSDRDSPAETAGTAAVTAAYYRLLLQHPSTFGDEWLFAAAEKAYDGVMKQVSDDGTVSGCVDPSGADFNNANISDSPEGHAFVPLMWAARNAWLGHHPDGKLPKGQQEQTGAAV</sequence>
<dbReference type="SUPFAM" id="SSF48208">
    <property type="entry name" value="Six-hairpin glycosidases"/>
    <property type="match status" value="1"/>
</dbReference>
<dbReference type="InterPro" id="IPR010905">
    <property type="entry name" value="Glyco_hydro_88"/>
</dbReference>
<evidence type="ECO:0000313" key="3">
    <source>
        <dbReference type="EMBL" id="EJT46168.1"/>
    </source>
</evidence>
<dbReference type="GO" id="GO:0005975">
    <property type="term" value="P:carbohydrate metabolic process"/>
    <property type="evidence" value="ECO:0007669"/>
    <property type="project" value="InterPro"/>
</dbReference>
<dbReference type="GO" id="GO:0016787">
    <property type="term" value="F:hydrolase activity"/>
    <property type="evidence" value="ECO:0007669"/>
    <property type="project" value="UniProtKB-KW"/>
</dbReference>
<dbReference type="InterPro" id="IPR008928">
    <property type="entry name" value="6-hairpin_glycosidase_sf"/>
</dbReference>
<organism evidence="3 4">
    <name type="scientific">Trichosporon asahii var. asahii (strain ATCC 90039 / CBS 2479 / JCM 2466 / KCTC 7840 / NBRC 103889/ NCYC 2677 / UAMH 7654)</name>
    <name type="common">Yeast</name>
    <dbReference type="NCBI Taxonomy" id="1186058"/>
    <lineage>
        <taxon>Eukaryota</taxon>
        <taxon>Fungi</taxon>
        <taxon>Dikarya</taxon>
        <taxon>Basidiomycota</taxon>
        <taxon>Agaricomycotina</taxon>
        <taxon>Tremellomycetes</taxon>
        <taxon>Trichosporonales</taxon>
        <taxon>Trichosporonaceae</taxon>
        <taxon>Trichosporon</taxon>
    </lineage>
</organism>
<dbReference type="Gene3D" id="1.50.10.10">
    <property type="match status" value="1"/>
</dbReference>
<dbReference type="PANTHER" id="PTHR41814">
    <property type="entry name" value="EXPRESSED PROTEIN"/>
    <property type="match status" value="1"/>
</dbReference>
<dbReference type="VEuPathDB" id="FungiDB:A1Q1_05379"/>
<protein>
    <recommendedName>
        <fullName evidence="5">Glycosyl hydrolase family 88</fullName>
    </recommendedName>
</protein>
<feature type="signal peptide" evidence="2">
    <location>
        <begin position="1"/>
        <end position="16"/>
    </location>
</feature>
<name>J5Q9C5_TRIAS</name>
<keyword evidence="1" id="KW-0378">Hydrolase</keyword>
<dbReference type="OrthoDB" id="4138492at2759"/>
<dbReference type="HOGENOM" id="CLU_037534_0_0_1"/>
<dbReference type="RefSeq" id="XP_014177586.1">
    <property type="nucleotide sequence ID" value="XM_014322111.1"/>
</dbReference>
<evidence type="ECO:0000256" key="1">
    <source>
        <dbReference type="ARBA" id="ARBA00022801"/>
    </source>
</evidence>
<dbReference type="KEGG" id="tasa:A1Q1_05379"/>
<dbReference type="GeneID" id="25988891"/>
<dbReference type="PANTHER" id="PTHR41814:SF1">
    <property type="entry name" value="CELLULASE"/>
    <property type="match status" value="1"/>
</dbReference>
<dbReference type="Pfam" id="PF07470">
    <property type="entry name" value="Glyco_hydro_88"/>
    <property type="match status" value="1"/>
</dbReference>
<dbReference type="Proteomes" id="UP000002748">
    <property type="component" value="Unassembled WGS sequence"/>
</dbReference>
<evidence type="ECO:0000256" key="2">
    <source>
        <dbReference type="SAM" id="SignalP"/>
    </source>
</evidence>
<proteinExistence type="predicted"/>
<dbReference type="AlphaFoldDB" id="J5Q9C5"/>
<keyword evidence="2" id="KW-0732">Signal</keyword>
<accession>J5Q9C5</accession>
<comment type="caution">
    <text evidence="3">The sequence shown here is derived from an EMBL/GenBank/DDBJ whole genome shotgun (WGS) entry which is preliminary data.</text>
</comment>
<reference evidence="3 4" key="1">
    <citation type="journal article" date="2012" name="Eukaryot. Cell">
        <title>Draft genome sequence of CBS 2479, the standard type strain of Trichosporon asahii.</title>
        <authorList>
            <person name="Yang R.Y."/>
            <person name="Li H.T."/>
            <person name="Zhu H."/>
            <person name="Zhou G.P."/>
            <person name="Wang M."/>
            <person name="Wang L."/>
        </authorList>
    </citation>
    <scope>NUCLEOTIDE SEQUENCE [LARGE SCALE GENOMIC DNA]</scope>
    <source>
        <strain evidence="4">ATCC 90039 / CBS 2479 / JCM 2466 / KCTC 7840 / NCYC 2677 / UAMH 7654</strain>
    </source>
</reference>
<feature type="chain" id="PRO_5003784719" description="Glycosyl hydrolase family 88" evidence="2">
    <location>
        <begin position="17"/>
        <end position="427"/>
    </location>
</feature>
<dbReference type="EMBL" id="ALBS01000304">
    <property type="protein sequence ID" value="EJT46168.1"/>
    <property type="molecule type" value="Genomic_DNA"/>
</dbReference>
<evidence type="ECO:0000313" key="4">
    <source>
        <dbReference type="Proteomes" id="UP000002748"/>
    </source>
</evidence>
<evidence type="ECO:0008006" key="5">
    <source>
        <dbReference type="Google" id="ProtNLM"/>
    </source>
</evidence>